<organism evidence="2 3">
    <name type="scientific">Crotalaria pallida</name>
    <name type="common">Smooth rattlebox</name>
    <name type="synonym">Crotalaria striata</name>
    <dbReference type="NCBI Taxonomy" id="3830"/>
    <lineage>
        <taxon>Eukaryota</taxon>
        <taxon>Viridiplantae</taxon>
        <taxon>Streptophyta</taxon>
        <taxon>Embryophyta</taxon>
        <taxon>Tracheophyta</taxon>
        <taxon>Spermatophyta</taxon>
        <taxon>Magnoliopsida</taxon>
        <taxon>eudicotyledons</taxon>
        <taxon>Gunneridae</taxon>
        <taxon>Pentapetalae</taxon>
        <taxon>rosids</taxon>
        <taxon>fabids</taxon>
        <taxon>Fabales</taxon>
        <taxon>Fabaceae</taxon>
        <taxon>Papilionoideae</taxon>
        <taxon>50 kb inversion clade</taxon>
        <taxon>genistoids sensu lato</taxon>
        <taxon>core genistoids</taxon>
        <taxon>Crotalarieae</taxon>
        <taxon>Crotalaria</taxon>
    </lineage>
</organism>
<comment type="caution">
    <text evidence="2">The sequence shown here is derived from an EMBL/GenBank/DDBJ whole genome shotgun (WGS) entry which is preliminary data.</text>
</comment>
<dbReference type="EMBL" id="JAYWIO010000008">
    <property type="protein sequence ID" value="KAK7243422.1"/>
    <property type="molecule type" value="Genomic_DNA"/>
</dbReference>
<feature type="region of interest" description="Disordered" evidence="1">
    <location>
        <begin position="115"/>
        <end position="142"/>
    </location>
</feature>
<accession>A0AAN9HPH6</accession>
<evidence type="ECO:0000256" key="1">
    <source>
        <dbReference type="SAM" id="MobiDB-lite"/>
    </source>
</evidence>
<keyword evidence="3" id="KW-1185">Reference proteome</keyword>
<protein>
    <recommendedName>
        <fullName evidence="4">ATPase AAA-type core domain-containing protein</fullName>
    </recommendedName>
</protein>
<gene>
    <name evidence="2" type="ORF">RIF29_38218</name>
</gene>
<dbReference type="Proteomes" id="UP001372338">
    <property type="component" value="Unassembled WGS sequence"/>
</dbReference>
<dbReference type="AlphaFoldDB" id="A0AAN9HPH6"/>
<sequence length="142" mass="15839">MCGLTNDFELLQRFEMRGEVGGVSSGSSKRKRSVVRECEVKDQRNIQVDSNFEYNGSGSGSQPEVHYRRPRRVDLIRMTEPWRSLQTPLSGGVLLSLEHAPSIIFMDEIDSIGSDWMESGSGNGDSEHTPLPPLPDTNVETK</sequence>
<name>A0AAN9HPH6_CROPI</name>
<evidence type="ECO:0000313" key="3">
    <source>
        <dbReference type="Proteomes" id="UP001372338"/>
    </source>
</evidence>
<evidence type="ECO:0000313" key="2">
    <source>
        <dbReference type="EMBL" id="KAK7243422.1"/>
    </source>
</evidence>
<reference evidence="2 3" key="1">
    <citation type="submission" date="2024-01" db="EMBL/GenBank/DDBJ databases">
        <title>The genomes of 5 underutilized Papilionoideae crops provide insights into root nodulation and disease resistanc.</title>
        <authorList>
            <person name="Yuan L."/>
        </authorList>
    </citation>
    <scope>NUCLEOTIDE SEQUENCE [LARGE SCALE GENOMIC DNA]</scope>
    <source>
        <strain evidence="2">ZHUSHIDOU_FW_LH</strain>
        <tissue evidence="2">Leaf</tissue>
    </source>
</reference>
<evidence type="ECO:0008006" key="4">
    <source>
        <dbReference type="Google" id="ProtNLM"/>
    </source>
</evidence>
<proteinExistence type="predicted"/>